<evidence type="ECO:0008006" key="3">
    <source>
        <dbReference type="Google" id="ProtNLM"/>
    </source>
</evidence>
<evidence type="ECO:0000313" key="2">
    <source>
        <dbReference type="Proteomes" id="UP000054903"/>
    </source>
</evidence>
<gene>
    <name evidence="1" type="ORF">AWB77_06825</name>
</gene>
<protein>
    <recommendedName>
        <fullName evidence="3">Lipoprotein</fullName>
    </recommendedName>
</protein>
<dbReference type="RefSeq" id="WP_061138776.1">
    <property type="nucleotide sequence ID" value="NZ_FCNX02000033.1"/>
</dbReference>
<comment type="caution">
    <text evidence="1">The sequence shown here is derived from an EMBL/GenBank/DDBJ whole genome shotgun (WGS) entry which is preliminary data.</text>
</comment>
<name>A0A158E9M4_9BURK</name>
<evidence type="ECO:0000313" key="1">
    <source>
        <dbReference type="EMBL" id="SAL03592.1"/>
    </source>
</evidence>
<dbReference type="EMBL" id="FCNX02000033">
    <property type="protein sequence ID" value="SAL03592.1"/>
    <property type="molecule type" value="Genomic_DNA"/>
</dbReference>
<sequence length="263" mass="28267">MKDKLASIVACVAVAVTAGCATKTSTLGAEARDHSVTILATCGGGLDESIGAKATAELSHGGEVSAEALSTVRASLISDGTLKSDDRIKAFDIFTKCALEVDKRIRDEKQTPASKVAALVGRQWYLQRGQYENWIVEQKKHPPHTVEVTSKSLDSGIVDKQQGNIADALWIRFREDGRIETNFTAAPRAPRNDPDLLFGEGSAADWTSSSERNVITVHNGSLYPPSFVAEQAKFEANVRGDKLVLTKLEGAPNVLLKGTFIAE</sequence>
<dbReference type="OrthoDB" id="9135166at2"/>
<proteinExistence type="predicted"/>
<dbReference type="PROSITE" id="PS51257">
    <property type="entry name" value="PROKAR_LIPOPROTEIN"/>
    <property type="match status" value="1"/>
</dbReference>
<organism evidence="1 2">
    <name type="scientific">Caballeronia fortuita</name>
    <dbReference type="NCBI Taxonomy" id="1777138"/>
    <lineage>
        <taxon>Bacteria</taxon>
        <taxon>Pseudomonadati</taxon>
        <taxon>Pseudomonadota</taxon>
        <taxon>Betaproteobacteria</taxon>
        <taxon>Burkholderiales</taxon>
        <taxon>Burkholderiaceae</taxon>
        <taxon>Caballeronia</taxon>
    </lineage>
</organism>
<dbReference type="AlphaFoldDB" id="A0A158E9M4"/>
<reference evidence="1" key="1">
    <citation type="submission" date="2016-01" db="EMBL/GenBank/DDBJ databases">
        <authorList>
            <person name="Peeters C."/>
        </authorList>
    </citation>
    <scope>NUCLEOTIDE SEQUENCE</scope>
    <source>
        <strain evidence="1">LMG 29320</strain>
    </source>
</reference>
<keyword evidence="2" id="KW-1185">Reference proteome</keyword>
<dbReference type="Proteomes" id="UP000054903">
    <property type="component" value="Unassembled WGS sequence"/>
</dbReference>
<accession>A0A158E9M4</accession>